<comment type="caution">
    <text evidence="1">The sequence shown here is derived from an EMBL/GenBank/DDBJ whole genome shotgun (WGS) entry which is preliminary data.</text>
</comment>
<gene>
    <name evidence="1" type="ORF">KC678_02455</name>
</gene>
<accession>A0A955IA49</accession>
<reference evidence="1" key="1">
    <citation type="submission" date="2020-04" db="EMBL/GenBank/DDBJ databases">
        <authorList>
            <person name="Zhang T."/>
        </authorList>
    </citation>
    <scope>NUCLEOTIDE SEQUENCE</scope>
    <source>
        <strain evidence="1">HKST-UBA13</strain>
    </source>
</reference>
<evidence type="ECO:0000313" key="1">
    <source>
        <dbReference type="EMBL" id="MCA9381101.1"/>
    </source>
</evidence>
<dbReference type="EMBL" id="JAGQLJ010000047">
    <property type="protein sequence ID" value="MCA9381101.1"/>
    <property type="molecule type" value="Genomic_DNA"/>
</dbReference>
<organism evidence="1 2">
    <name type="scientific">Candidatus Dojkabacteria bacterium</name>
    <dbReference type="NCBI Taxonomy" id="2099670"/>
    <lineage>
        <taxon>Bacteria</taxon>
        <taxon>Candidatus Dojkabacteria</taxon>
    </lineage>
</organism>
<reference evidence="1" key="2">
    <citation type="journal article" date="2021" name="Microbiome">
        <title>Successional dynamics and alternative stable states in a saline activated sludge microbial community over 9 years.</title>
        <authorList>
            <person name="Wang Y."/>
            <person name="Ye J."/>
            <person name="Ju F."/>
            <person name="Liu L."/>
            <person name="Boyd J.A."/>
            <person name="Deng Y."/>
            <person name="Parks D.H."/>
            <person name="Jiang X."/>
            <person name="Yin X."/>
            <person name="Woodcroft B.J."/>
            <person name="Tyson G.W."/>
            <person name="Hugenholtz P."/>
            <person name="Polz M.F."/>
            <person name="Zhang T."/>
        </authorList>
    </citation>
    <scope>NUCLEOTIDE SEQUENCE</scope>
    <source>
        <strain evidence="1">HKST-UBA13</strain>
    </source>
</reference>
<protein>
    <submittedName>
        <fullName evidence="1">Uncharacterized protein</fullName>
    </submittedName>
</protein>
<sequence length="123" mass="13874">MENYFRNRKGEEEAAKKWIGKILSKEIANPNPEYALDGNKVFVFYNGKFYFNAQQVTLSDDDGIRLGQVKVILKLDVPAAMLLGIEDKESCTDGVNILVKTVNGTLYYNDARIAYDSEEIVEA</sequence>
<evidence type="ECO:0000313" key="2">
    <source>
        <dbReference type="Proteomes" id="UP000775877"/>
    </source>
</evidence>
<dbReference type="AlphaFoldDB" id="A0A955IA49"/>
<dbReference type="Proteomes" id="UP000775877">
    <property type="component" value="Unassembled WGS sequence"/>
</dbReference>
<proteinExistence type="predicted"/>
<name>A0A955IA49_9BACT</name>